<organism evidence="2 3">
    <name type="scientific">Protopolystoma xenopodis</name>
    <dbReference type="NCBI Taxonomy" id="117903"/>
    <lineage>
        <taxon>Eukaryota</taxon>
        <taxon>Metazoa</taxon>
        <taxon>Spiralia</taxon>
        <taxon>Lophotrochozoa</taxon>
        <taxon>Platyhelminthes</taxon>
        <taxon>Monogenea</taxon>
        <taxon>Polyopisthocotylea</taxon>
        <taxon>Polystomatidea</taxon>
        <taxon>Polystomatidae</taxon>
        <taxon>Protopolystoma</taxon>
    </lineage>
</organism>
<evidence type="ECO:0000256" key="1">
    <source>
        <dbReference type="SAM" id="MobiDB-lite"/>
    </source>
</evidence>
<feature type="compositionally biased region" description="Low complexity" evidence="1">
    <location>
        <begin position="153"/>
        <end position="168"/>
    </location>
</feature>
<dbReference type="Proteomes" id="UP000784294">
    <property type="component" value="Unassembled WGS sequence"/>
</dbReference>
<gene>
    <name evidence="2" type="ORF">PXEA_LOCUS16181</name>
</gene>
<dbReference type="AlphaFoldDB" id="A0A448WXJ3"/>
<reference evidence="2" key="1">
    <citation type="submission" date="2018-11" db="EMBL/GenBank/DDBJ databases">
        <authorList>
            <consortium name="Pathogen Informatics"/>
        </authorList>
    </citation>
    <scope>NUCLEOTIDE SEQUENCE</scope>
</reference>
<feature type="region of interest" description="Disordered" evidence="1">
    <location>
        <begin position="145"/>
        <end position="179"/>
    </location>
</feature>
<proteinExistence type="predicted"/>
<protein>
    <submittedName>
        <fullName evidence="2">Uncharacterized protein</fullName>
    </submittedName>
</protein>
<evidence type="ECO:0000313" key="2">
    <source>
        <dbReference type="EMBL" id="VEL22741.1"/>
    </source>
</evidence>
<feature type="non-terminal residue" evidence="2">
    <location>
        <position position="238"/>
    </location>
</feature>
<dbReference type="EMBL" id="CAAALY010058158">
    <property type="protein sequence ID" value="VEL22741.1"/>
    <property type="molecule type" value="Genomic_DNA"/>
</dbReference>
<sequence length="238" mass="23776">MECLLSPAGQPTGLPLFQLLQLLAAQSSPNGRPALLPLVAATGDSGSSPVAACFSSTMPLPLLPVGLSTGAQHRPGSPVGKTNTTTGLVVPIDQPFMHDDARQQLTWQCLLHTLAGTSSGLWAPGSKGSGLQTVSPAGHGDSLAVGKMGKKPTTNTNTNTSNVASVASPTGQSSFHSVHRTPGLPSAGDLGLLLLPDLSASTPFTLATATTQPVTSPLATSHTTTSTTATTATAAAAA</sequence>
<accession>A0A448WXJ3</accession>
<feature type="compositionally biased region" description="Low complexity" evidence="1">
    <location>
        <begin position="219"/>
        <end position="238"/>
    </location>
</feature>
<evidence type="ECO:0000313" key="3">
    <source>
        <dbReference type="Proteomes" id="UP000784294"/>
    </source>
</evidence>
<feature type="region of interest" description="Disordered" evidence="1">
    <location>
        <begin position="210"/>
        <end position="238"/>
    </location>
</feature>
<comment type="caution">
    <text evidence="2">The sequence shown here is derived from an EMBL/GenBank/DDBJ whole genome shotgun (WGS) entry which is preliminary data.</text>
</comment>
<name>A0A448WXJ3_9PLAT</name>
<keyword evidence="3" id="KW-1185">Reference proteome</keyword>